<dbReference type="InterPro" id="IPR035965">
    <property type="entry name" value="PAS-like_dom_sf"/>
</dbReference>
<dbReference type="InterPro" id="IPR029151">
    <property type="entry name" value="Sensor-like_sf"/>
</dbReference>
<comment type="caution">
    <text evidence="16">The sequence shown here is derived from an EMBL/GenBank/DDBJ whole genome shotgun (WGS) entry which is preliminary data.</text>
</comment>
<protein>
    <recommendedName>
        <fullName evidence="3">histidine kinase</fullName>
        <ecNumber evidence="3">2.7.13.3</ecNumber>
    </recommendedName>
</protein>
<dbReference type="InterPro" id="IPR004358">
    <property type="entry name" value="Sig_transdc_His_kin-like_C"/>
</dbReference>
<evidence type="ECO:0000259" key="15">
    <source>
        <dbReference type="PROSITE" id="PS50109"/>
    </source>
</evidence>
<dbReference type="Gene3D" id="3.30.450.20">
    <property type="entry name" value="PAS domain"/>
    <property type="match status" value="2"/>
</dbReference>
<dbReference type="InterPro" id="IPR013656">
    <property type="entry name" value="PAS_4"/>
</dbReference>
<dbReference type="EC" id="2.7.13.3" evidence="3"/>
<comment type="catalytic activity">
    <reaction evidence="1">
        <text>ATP + protein L-histidine = ADP + protein N-phospho-L-histidine.</text>
        <dbReference type="EC" id="2.7.13.3"/>
    </reaction>
</comment>
<evidence type="ECO:0000256" key="2">
    <source>
        <dbReference type="ARBA" id="ARBA00004651"/>
    </source>
</evidence>
<reference evidence="16 17" key="1">
    <citation type="submission" date="2022-10" db="EMBL/GenBank/DDBJ databases">
        <title>Draft genome assembly of moderately radiation resistant bacterium Metabacillus halosaccharovorans.</title>
        <authorList>
            <person name="Pal S."/>
            <person name="Gopinathan A."/>
        </authorList>
    </citation>
    <scope>NUCLEOTIDE SEQUENCE [LARGE SCALE GENOMIC DNA]</scope>
    <source>
        <strain evidence="16 17">VITHBRA001</strain>
    </source>
</reference>
<evidence type="ECO:0000256" key="14">
    <source>
        <dbReference type="SAM" id="Phobius"/>
    </source>
</evidence>
<dbReference type="SUPFAM" id="SSF55890">
    <property type="entry name" value="Sporulation response regulatory protein Spo0B"/>
    <property type="match status" value="1"/>
</dbReference>
<keyword evidence="9 16" id="KW-0418">Kinase</keyword>
<sequence length="541" mass="60859">MRTYKKIPLQFKILTLITGLIVMIILLLVGISSYVLFVDSRNQVEQLVLQTAKTIALMPELHEAIEENELEETFRPIAEQVKDQIHASNIIVEDRETIIYSHIDPSEVGTGIHHDANEQVLTFGGSYNFEVVRENGDVLVGKVPIIASFEKYDSVIGTVAVEFPEENIYKNLYQKIKTILFASLVVLCLGIIGGVYLTKNIRKDTLGLEPHEIASLYRERNAILLSIKEGIVAINRQGFITMINHSAKNMLNLDDSNYIQKHISEVLPSLQIDQGLETGEIVHHAEVAINDKVFIFNFIPILENGQVIGVVASFTDKTELKKLVETLSEVREYSDGLRAQTHEYSNKLYLLSGLMQLERYQDALDFIQKESYVHQYQTKILFNQIRDPNVQAILLGKLGKASEKKIELIIDVDSYVDPLPDHIEITDSITIIGNLIDNAFEAVMSQKEKMVTFSIMGIGNEIIIEVTDNGHGISSEQFEELFKIGSSTKGSHRGFGLFNVMRIVKALNGTIEVTNHKHGGAIFTVFLPKKIQNREGDNLHD</sequence>
<dbReference type="Gene3D" id="3.30.565.10">
    <property type="entry name" value="Histidine kinase-like ATPase, C-terminal domain"/>
    <property type="match status" value="1"/>
</dbReference>
<evidence type="ECO:0000256" key="4">
    <source>
        <dbReference type="ARBA" id="ARBA00022475"/>
    </source>
</evidence>
<evidence type="ECO:0000256" key="3">
    <source>
        <dbReference type="ARBA" id="ARBA00012438"/>
    </source>
</evidence>
<keyword evidence="11 14" id="KW-1133">Transmembrane helix</keyword>
<evidence type="ECO:0000256" key="11">
    <source>
        <dbReference type="ARBA" id="ARBA00022989"/>
    </source>
</evidence>
<keyword evidence="5" id="KW-0597">Phosphoprotein</keyword>
<comment type="subcellular location">
    <subcellularLocation>
        <location evidence="2">Cell membrane</location>
        <topology evidence="2">Multi-pass membrane protein</topology>
    </subcellularLocation>
</comment>
<keyword evidence="12" id="KW-0902">Two-component regulatory system</keyword>
<keyword evidence="7 14" id="KW-0812">Transmembrane</keyword>
<dbReference type="InterPro" id="IPR033463">
    <property type="entry name" value="sCache_3"/>
</dbReference>
<dbReference type="PANTHER" id="PTHR43547:SF3">
    <property type="entry name" value="SENSOR PROTEIN CITS"/>
    <property type="match status" value="1"/>
</dbReference>
<dbReference type="Proteomes" id="UP001526147">
    <property type="component" value="Unassembled WGS sequence"/>
</dbReference>
<dbReference type="PROSITE" id="PS50109">
    <property type="entry name" value="HIS_KIN"/>
    <property type="match status" value="1"/>
</dbReference>
<keyword evidence="10" id="KW-0067">ATP-binding</keyword>
<dbReference type="InterPro" id="IPR016120">
    <property type="entry name" value="Sig_transdc_His_kin_SpoOB"/>
</dbReference>
<name>A0ABT3DLC4_9BACI</name>
<dbReference type="InterPro" id="IPR000014">
    <property type="entry name" value="PAS"/>
</dbReference>
<evidence type="ECO:0000313" key="16">
    <source>
        <dbReference type="EMBL" id="MCV9887857.1"/>
    </source>
</evidence>
<gene>
    <name evidence="16" type="ORF">OIH86_19620</name>
</gene>
<evidence type="ECO:0000256" key="9">
    <source>
        <dbReference type="ARBA" id="ARBA00022777"/>
    </source>
</evidence>
<dbReference type="EMBL" id="JAOYEY010000048">
    <property type="protein sequence ID" value="MCV9887857.1"/>
    <property type="molecule type" value="Genomic_DNA"/>
</dbReference>
<evidence type="ECO:0000256" key="5">
    <source>
        <dbReference type="ARBA" id="ARBA00022553"/>
    </source>
</evidence>
<evidence type="ECO:0000256" key="13">
    <source>
        <dbReference type="ARBA" id="ARBA00023136"/>
    </source>
</evidence>
<dbReference type="SUPFAM" id="SSF55874">
    <property type="entry name" value="ATPase domain of HSP90 chaperone/DNA topoisomerase II/histidine kinase"/>
    <property type="match status" value="1"/>
</dbReference>
<dbReference type="SMART" id="SM00387">
    <property type="entry name" value="HATPase_c"/>
    <property type="match status" value="1"/>
</dbReference>
<dbReference type="InterPro" id="IPR036890">
    <property type="entry name" value="HATPase_C_sf"/>
</dbReference>
<dbReference type="SUPFAM" id="SSF103190">
    <property type="entry name" value="Sensory domain-like"/>
    <property type="match status" value="1"/>
</dbReference>
<dbReference type="SUPFAM" id="SSF55785">
    <property type="entry name" value="PYP-like sensor domain (PAS domain)"/>
    <property type="match status" value="1"/>
</dbReference>
<feature type="transmembrane region" description="Helical" evidence="14">
    <location>
        <begin position="13"/>
        <end position="37"/>
    </location>
</feature>
<feature type="domain" description="Histidine kinase" evidence="15">
    <location>
        <begin position="431"/>
        <end position="531"/>
    </location>
</feature>
<dbReference type="InterPro" id="IPR003594">
    <property type="entry name" value="HATPase_dom"/>
</dbReference>
<dbReference type="InterPro" id="IPR039506">
    <property type="entry name" value="SPOB_a"/>
</dbReference>
<keyword evidence="17" id="KW-1185">Reference proteome</keyword>
<evidence type="ECO:0000256" key="12">
    <source>
        <dbReference type="ARBA" id="ARBA00023012"/>
    </source>
</evidence>
<evidence type="ECO:0000256" key="10">
    <source>
        <dbReference type="ARBA" id="ARBA00022840"/>
    </source>
</evidence>
<keyword evidence="8" id="KW-0547">Nucleotide-binding</keyword>
<dbReference type="InterPro" id="IPR005467">
    <property type="entry name" value="His_kinase_dom"/>
</dbReference>
<evidence type="ECO:0000256" key="6">
    <source>
        <dbReference type="ARBA" id="ARBA00022679"/>
    </source>
</evidence>
<dbReference type="Pfam" id="PF14689">
    <property type="entry name" value="SPOB_a"/>
    <property type="match status" value="1"/>
</dbReference>
<dbReference type="Pfam" id="PF02518">
    <property type="entry name" value="HATPase_c"/>
    <property type="match status" value="1"/>
</dbReference>
<organism evidence="16 17">
    <name type="scientific">Metabacillus halosaccharovorans</name>
    <dbReference type="NCBI Taxonomy" id="930124"/>
    <lineage>
        <taxon>Bacteria</taxon>
        <taxon>Bacillati</taxon>
        <taxon>Bacillota</taxon>
        <taxon>Bacilli</taxon>
        <taxon>Bacillales</taxon>
        <taxon>Bacillaceae</taxon>
        <taxon>Metabacillus</taxon>
    </lineage>
</organism>
<keyword evidence="13 14" id="KW-0472">Membrane</keyword>
<evidence type="ECO:0000256" key="8">
    <source>
        <dbReference type="ARBA" id="ARBA00022741"/>
    </source>
</evidence>
<keyword evidence="4" id="KW-1003">Cell membrane</keyword>
<dbReference type="Pfam" id="PF17203">
    <property type="entry name" value="sCache_3_2"/>
    <property type="match status" value="1"/>
</dbReference>
<feature type="transmembrane region" description="Helical" evidence="14">
    <location>
        <begin position="179"/>
        <end position="197"/>
    </location>
</feature>
<evidence type="ECO:0000313" key="17">
    <source>
        <dbReference type="Proteomes" id="UP001526147"/>
    </source>
</evidence>
<dbReference type="PRINTS" id="PR00344">
    <property type="entry name" value="BCTRLSENSOR"/>
</dbReference>
<dbReference type="RefSeq" id="WP_264144080.1">
    <property type="nucleotide sequence ID" value="NZ_JAOYEY010000048.1"/>
</dbReference>
<dbReference type="CDD" id="cd00130">
    <property type="entry name" value="PAS"/>
    <property type="match status" value="1"/>
</dbReference>
<dbReference type="PANTHER" id="PTHR43547">
    <property type="entry name" value="TWO-COMPONENT HISTIDINE KINASE"/>
    <property type="match status" value="1"/>
</dbReference>
<evidence type="ECO:0000256" key="7">
    <source>
        <dbReference type="ARBA" id="ARBA00022692"/>
    </source>
</evidence>
<dbReference type="SMART" id="SM00091">
    <property type="entry name" value="PAS"/>
    <property type="match status" value="1"/>
</dbReference>
<evidence type="ECO:0000256" key="1">
    <source>
        <dbReference type="ARBA" id="ARBA00000085"/>
    </source>
</evidence>
<accession>A0ABT3DLC4</accession>
<proteinExistence type="predicted"/>
<dbReference type="Gene3D" id="1.10.287.130">
    <property type="match status" value="1"/>
</dbReference>
<keyword evidence="6" id="KW-0808">Transferase</keyword>
<dbReference type="GO" id="GO:0016301">
    <property type="term" value="F:kinase activity"/>
    <property type="evidence" value="ECO:0007669"/>
    <property type="project" value="UniProtKB-KW"/>
</dbReference>
<dbReference type="Pfam" id="PF08448">
    <property type="entry name" value="PAS_4"/>
    <property type="match status" value="1"/>
</dbReference>